<organism evidence="8 9">
    <name type="scientific">Dendryphion nanum</name>
    <dbReference type="NCBI Taxonomy" id="256645"/>
    <lineage>
        <taxon>Eukaryota</taxon>
        <taxon>Fungi</taxon>
        <taxon>Dikarya</taxon>
        <taxon>Ascomycota</taxon>
        <taxon>Pezizomycotina</taxon>
        <taxon>Dothideomycetes</taxon>
        <taxon>Pleosporomycetidae</taxon>
        <taxon>Pleosporales</taxon>
        <taxon>Torulaceae</taxon>
        <taxon>Dendryphion</taxon>
    </lineage>
</organism>
<evidence type="ECO:0000256" key="7">
    <source>
        <dbReference type="SAM" id="MobiDB-lite"/>
    </source>
</evidence>
<comment type="caution">
    <text evidence="8">The sequence shown here is derived from an EMBL/GenBank/DDBJ whole genome shotgun (WGS) entry which is preliminary data.</text>
</comment>
<dbReference type="GO" id="GO:0005840">
    <property type="term" value="C:ribosome"/>
    <property type="evidence" value="ECO:0007669"/>
    <property type="project" value="UniProtKB-KW"/>
</dbReference>
<comment type="subcellular location">
    <subcellularLocation>
        <location evidence="1">Mitochondrion</location>
    </subcellularLocation>
</comment>
<dbReference type="OrthoDB" id="2257454at2759"/>
<evidence type="ECO:0000256" key="6">
    <source>
        <dbReference type="ARBA" id="ARBA00035132"/>
    </source>
</evidence>
<sequence length="109" mass="12638">MAGASVARTRVLDLMKVQCRVFNTTFNPNRLRMGTAILHQRLKGAAVASYYPPRIGTLKHLRALYPYNEIWDEKEEDWIEKQIIARSRGKTPPKKKRTAADSKKFHKKK</sequence>
<name>A0A9P9DNJ3_9PLEO</name>
<evidence type="ECO:0000313" key="8">
    <source>
        <dbReference type="EMBL" id="KAH7122770.1"/>
    </source>
</evidence>
<evidence type="ECO:0000256" key="1">
    <source>
        <dbReference type="ARBA" id="ARBA00004173"/>
    </source>
</evidence>
<proteinExistence type="inferred from homology"/>
<dbReference type="InterPro" id="IPR013219">
    <property type="entry name" value="Ribosomal_mS33"/>
</dbReference>
<evidence type="ECO:0000256" key="4">
    <source>
        <dbReference type="ARBA" id="ARBA00023128"/>
    </source>
</evidence>
<dbReference type="Proteomes" id="UP000700596">
    <property type="component" value="Unassembled WGS sequence"/>
</dbReference>
<dbReference type="Pfam" id="PF08293">
    <property type="entry name" value="MRP-S33"/>
    <property type="match status" value="1"/>
</dbReference>
<comment type="similarity">
    <text evidence="2">Belongs to the mitochondrion-specific ribosomal protein mS33 family.</text>
</comment>
<keyword evidence="5" id="KW-0687">Ribonucleoprotein</keyword>
<keyword evidence="9" id="KW-1185">Reference proteome</keyword>
<evidence type="ECO:0000256" key="5">
    <source>
        <dbReference type="ARBA" id="ARBA00023274"/>
    </source>
</evidence>
<feature type="compositionally biased region" description="Basic residues" evidence="7">
    <location>
        <begin position="87"/>
        <end position="97"/>
    </location>
</feature>
<keyword evidence="4" id="KW-0496">Mitochondrion</keyword>
<evidence type="ECO:0000256" key="2">
    <source>
        <dbReference type="ARBA" id="ARBA00008970"/>
    </source>
</evidence>
<dbReference type="PANTHER" id="PTHR13362">
    <property type="entry name" value="MITOCHONDRIAL RIBOSOMAL PROTEIN S33"/>
    <property type="match status" value="1"/>
</dbReference>
<protein>
    <recommendedName>
        <fullName evidence="6">Small ribosomal subunit protein mS33</fullName>
    </recommendedName>
</protein>
<dbReference type="EMBL" id="JAGMWT010000009">
    <property type="protein sequence ID" value="KAH7122770.1"/>
    <property type="molecule type" value="Genomic_DNA"/>
</dbReference>
<evidence type="ECO:0000256" key="3">
    <source>
        <dbReference type="ARBA" id="ARBA00022980"/>
    </source>
</evidence>
<reference evidence="8" key="1">
    <citation type="journal article" date="2021" name="Nat. Commun.">
        <title>Genetic determinants of endophytism in the Arabidopsis root mycobiome.</title>
        <authorList>
            <person name="Mesny F."/>
            <person name="Miyauchi S."/>
            <person name="Thiergart T."/>
            <person name="Pickel B."/>
            <person name="Atanasova L."/>
            <person name="Karlsson M."/>
            <person name="Huettel B."/>
            <person name="Barry K.W."/>
            <person name="Haridas S."/>
            <person name="Chen C."/>
            <person name="Bauer D."/>
            <person name="Andreopoulos W."/>
            <person name="Pangilinan J."/>
            <person name="LaButti K."/>
            <person name="Riley R."/>
            <person name="Lipzen A."/>
            <person name="Clum A."/>
            <person name="Drula E."/>
            <person name="Henrissat B."/>
            <person name="Kohler A."/>
            <person name="Grigoriev I.V."/>
            <person name="Martin F.M."/>
            <person name="Hacquard S."/>
        </authorList>
    </citation>
    <scope>NUCLEOTIDE SEQUENCE</scope>
    <source>
        <strain evidence="8">MPI-CAGE-CH-0243</strain>
    </source>
</reference>
<dbReference type="PANTHER" id="PTHR13362:SF2">
    <property type="entry name" value="SMALL RIBOSOMAL SUBUNIT PROTEIN MS33"/>
    <property type="match status" value="1"/>
</dbReference>
<keyword evidence="3 8" id="KW-0689">Ribosomal protein</keyword>
<dbReference type="GO" id="GO:0005739">
    <property type="term" value="C:mitochondrion"/>
    <property type="evidence" value="ECO:0007669"/>
    <property type="project" value="UniProtKB-SubCell"/>
</dbReference>
<gene>
    <name evidence="8" type="ORF">B0J11DRAFT_347450</name>
</gene>
<evidence type="ECO:0000313" key="9">
    <source>
        <dbReference type="Proteomes" id="UP000700596"/>
    </source>
</evidence>
<feature type="region of interest" description="Disordered" evidence="7">
    <location>
        <begin position="84"/>
        <end position="109"/>
    </location>
</feature>
<dbReference type="AlphaFoldDB" id="A0A9P9DNJ3"/>
<dbReference type="GO" id="GO:1990904">
    <property type="term" value="C:ribonucleoprotein complex"/>
    <property type="evidence" value="ECO:0007669"/>
    <property type="project" value="UniProtKB-KW"/>
</dbReference>
<accession>A0A9P9DNJ3</accession>